<sequence>FLTNKKKSYVFIACLSVSLKCRVAISSTPMSAAEKAAKTIWYLSPNCLQLQEVHNRPILPRRSSGQPPCGPPLALTSKSRTLQFETSW</sequence>
<organism evidence="2">
    <name type="scientific">Lepeophtheirus salmonis</name>
    <name type="common">Salmon louse</name>
    <name type="synonym">Caligus salmonis</name>
    <dbReference type="NCBI Taxonomy" id="72036"/>
    <lineage>
        <taxon>Eukaryota</taxon>
        <taxon>Metazoa</taxon>
        <taxon>Ecdysozoa</taxon>
        <taxon>Arthropoda</taxon>
        <taxon>Crustacea</taxon>
        <taxon>Multicrustacea</taxon>
        <taxon>Hexanauplia</taxon>
        <taxon>Copepoda</taxon>
        <taxon>Siphonostomatoida</taxon>
        <taxon>Caligidae</taxon>
        <taxon>Lepeophtheirus</taxon>
    </lineage>
</organism>
<feature type="region of interest" description="Disordered" evidence="1">
    <location>
        <begin position="60"/>
        <end position="88"/>
    </location>
</feature>
<name>A0A0K2U3H9_LEPSM</name>
<evidence type="ECO:0000256" key="1">
    <source>
        <dbReference type="SAM" id="MobiDB-lite"/>
    </source>
</evidence>
<accession>A0A0K2U3H9</accession>
<protein>
    <submittedName>
        <fullName evidence="2">Uncharacterized protein</fullName>
    </submittedName>
</protein>
<feature type="compositionally biased region" description="Polar residues" evidence="1">
    <location>
        <begin position="76"/>
        <end position="88"/>
    </location>
</feature>
<dbReference type="EMBL" id="HACA01015121">
    <property type="protein sequence ID" value="CDW32482.1"/>
    <property type="molecule type" value="Transcribed_RNA"/>
</dbReference>
<feature type="non-terminal residue" evidence="2">
    <location>
        <position position="1"/>
    </location>
</feature>
<evidence type="ECO:0000313" key="2">
    <source>
        <dbReference type="EMBL" id="CDW32482.1"/>
    </source>
</evidence>
<dbReference type="AlphaFoldDB" id="A0A0K2U3H9"/>
<reference evidence="2" key="1">
    <citation type="submission" date="2014-05" db="EMBL/GenBank/DDBJ databases">
        <authorList>
            <person name="Chronopoulou M."/>
        </authorList>
    </citation>
    <scope>NUCLEOTIDE SEQUENCE</scope>
    <source>
        <tissue evidence="2">Whole organism</tissue>
    </source>
</reference>
<proteinExistence type="predicted"/>